<protein>
    <recommendedName>
        <fullName evidence="10">ABC transporter domain-containing protein</fullName>
    </recommendedName>
</protein>
<dbReference type="InterPro" id="IPR017871">
    <property type="entry name" value="ABC_transporter-like_CS"/>
</dbReference>
<dbReference type="GO" id="GO:0005886">
    <property type="term" value="C:plasma membrane"/>
    <property type="evidence" value="ECO:0007669"/>
    <property type="project" value="TreeGrafter"/>
</dbReference>
<evidence type="ECO:0000256" key="4">
    <source>
        <dbReference type="ARBA" id="ARBA00022692"/>
    </source>
</evidence>
<sequence>PNILILDEPTSGLDSVTTWQLINTLIELTQQPEPIAIVVTIHQPSAKLFGLFNTIYLLSCEGQCIYNGPPHKMLTLFSEHGLECPRFTNPSDFALEVAANEHGMAKLMMLSTLNKIDALDMDEHDFRIRIKTQFRTWRTVWLLTLRSMQTTLRDPYMLPLKVSAYIVSAVMIGLMFGSDSGILSSCSSDFNIGDGKDLMKKYQEIAADIMENCSGILFAVMFGWFMSIFPILLIFPSEMNVFLKEYGNGTYSCFAYFMSKVLSDIPFQLILPNLGGLPVYYLTGQYMGEWWRIYGFQLIFILVSINASAQGFLISAIIPESPLACAFIGLISLIPMCLLSGLMVELDKMPFYFRYFAYINYVKYGMDTTLINIYGFDRCSAEGVERNDTFNIMDAIPPEKMMQIYSSDKIDVEKIMSTVGGLMTGILDEDNHSFILSYFKLDVNIDINNDTNSQAKPTNGNLDPFRVMWRNLTYTANDNTNRKKVILNGVNGYFISSQITGIMGPSGCGKSTLLGCIAGIKTKGLSGSITISTNIKVKFAFIVQENYILSRLSVRESLMYASKLKNDPFVDHSGIVNDVIDKLMIQTCADNRPSRCSGGQLKRVLIGLELVSRPNILILDEPTTGLDSVTTWQLINTLIALTQQPEPVAVVLTIHQPSARLFNLFHAIYLLSADGQCIYNGSP</sequence>
<dbReference type="GO" id="GO:0140359">
    <property type="term" value="F:ABC-type transporter activity"/>
    <property type="evidence" value="ECO:0007669"/>
    <property type="project" value="InterPro"/>
</dbReference>
<evidence type="ECO:0000259" key="10">
    <source>
        <dbReference type="PROSITE" id="PS50893"/>
    </source>
</evidence>
<dbReference type="PROSITE" id="PS50893">
    <property type="entry name" value="ABC_TRANSPORTER_2"/>
    <property type="match status" value="1"/>
</dbReference>
<accession>A0A7R9QVJ8</accession>
<dbReference type="InterPro" id="IPR027417">
    <property type="entry name" value="P-loop_NTPase"/>
</dbReference>
<reference evidence="11" key="1">
    <citation type="submission" date="2020-11" db="EMBL/GenBank/DDBJ databases">
        <authorList>
            <person name="Tran Van P."/>
        </authorList>
    </citation>
    <scope>NUCLEOTIDE SEQUENCE</scope>
</reference>
<dbReference type="PANTHER" id="PTHR48041:SF78">
    <property type="entry name" value="ABC TRANSPORTER EXPRESSED IN TRACHEA, ISOFORM A"/>
    <property type="match status" value="1"/>
</dbReference>
<feature type="transmembrane region" description="Helical" evidence="9">
    <location>
        <begin position="324"/>
        <end position="344"/>
    </location>
</feature>
<evidence type="ECO:0000313" key="12">
    <source>
        <dbReference type="Proteomes" id="UP000728032"/>
    </source>
</evidence>
<keyword evidence="8 9" id="KW-0472">Membrane</keyword>
<dbReference type="Proteomes" id="UP000728032">
    <property type="component" value="Unassembled WGS sequence"/>
</dbReference>
<evidence type="ECO:0000256" key="1">
    <source>
        <dbReference type="ARBA" id="ARBA00004141"/>
    </source>
</evidence>
<evidence type="ECO:0000313" key="11">
    <source>
        <dbReference type="EMBL" id="CAD7659462.1"/>
    </source>
</evidence>
<keyword evidence="5" id="KW-0547">Nucleotide-binding</keyword>
<keyword evidence="6" id="KW-0067">ATP-binding</keyword>
<evidence type="ECO:0000256" key="6">
    <source>
        <dbReference type="ARBA" id="ARBA00022840"/>
    </source>
</evidence>
<dbReference type="Pfam" id="PF01061">
    <property type="entry name" value="ABC2_membrane"/>
    <property type="match status" value="1"/>
</dbReference>
<proteinExistence type="inferred from homology"/>
<dbReference type="PANTHER" id="PTHR48041">
    <property type="entry name" value="ABC TRANSPORTER G FAMILY MEMBER 28"/>
    <property type="match status" value="1"/>
</dbReference>
<dbReference type="EMBL" id="OC932299">
    <property type="protein sequence ID" value="CAD7659462.1"/>
    <property type="molecule type" value="Genomic_DNA"/>
</dbReference>
<evidence type="ECO:0000256" key="3">
    <source>
        <dbReference type="ARBA" id="ARBA00022448"/>
    </source>
</evidence>
<dbReference type="InterPro" id="IPR013525">
    <property type="entry name" value="ABC2_TM"/>
</dbReference>
<evidence type="ECO:0000256" key="2">
    <source>
        <dbReference type="ARBA" id="ARBA00005814"/>
    </source>
</evidence>
<keyword evidence="7 9" id="KW-1133">Transmembrane helix</keyword>
<feature type="domain" description="ABC transporter" evidence="10">
    <location>
        <begin position="467"/>
        <end position="683"/>
    </location>
</feature>
<keyword evidence="4 9" id="KW-0812">Transmembrane</keyword>
<dbReference type="Pfam" id="PF19055">
    <property type="entry name" value="ABC2_membrane_7"/>
    <property type="match status" value="1"/>
</dbReference>
<dbReference type="GO" id="GO:0016887">
    <property type="term" value="F:ATP hydrolysis activity"/>
    <property type="evidence" value="ECO:0007669"/>
    <property type="project" value="InterPro"/>
</dbReference>
<dbReference type="Gene3D" id="3.40.50.300">
    <property type="entry name" value="P-loop containing nucleotide triphosphate hydrolases"/>
    <property type="match status" value="2"/>
</dbReference>
<name>A0A7R9QVJ8_9ACAR</name>
<keyword evidence="3" id="KW-0813">Transport</keyword>
<dbReference type="PROSITE" id="PS00211">
    <property type="entry name" value="ABC_TRANSPORTER_1"/>
    <property type="match status" value="1"/>
</dbReference>
<feature type="non-terminal residue" evidence="11">
    <location>
        <position position="683"/>
    </location>
</feature>
<organism evidence="11">
    <name type="scientific">Oppiella nova</name>
    <dbReference type="NCBI Taxonomy" id="334625"/>
    <lineage>
        <taxon>Eukaryota</taxon>
        <taxon>Metazoa</taxon>
        <taxon>Ecdysozoa</taxon>
        <taxon>Arthropoda</taxon>
        <taxon>Chelicerata</taxon>
        <taxon>Arachnida</taxon>
        <taxon>Acari</taxon>
        <taxon>Acariformes</taxon>
        <taxon>Sarcoptiformes</taxon>
        <taxon>Oribatida</taxon>
        <taxon>Brachypylina</taxon>
        <taxon>Oppioidea</taxon>
        <taxon>Oppiidae</taxon>
        <taxon>Oppiella</taxon>
    </lineage>
</organism>
<dbReference type="OrthoDB" id="66620at2759"/>
<feature type="transmembrane region" description="Helical" evidence="9">
    <location>
        <begin position="294"/>
        <end position="318"/>
    </location>
</feature>
<dbReference type="SMART" id="SM00382">
    <property type="entry name" value="AAA"/>
    <property type="match status" value="1"/>
</dbReference>
<dbReference type="AlphaFoldDB" id="A0A7R9QVJ8"/>
<comment type="subcellular location">
    <subcellularLocation>
        <location evidence="1">Membrane</location>
        <topology evidence="1">Multi-pass membrane protein</topology>
    </subcellularLocation>
</comment>
<feature type="transmembrane region" description="Helical" evidence="9">
    <location>
        <begin position="216"/>
        <end position="235"/>
    </location>
</feature>
<gene>
    <name evidence="11" type="ORF">ONB1V03_LOCUS16057</name>
</gene>
<dbReference type="InterPro" id="IPR050352">
    <property type="entry name" value="ABCG_transporters"/>
</dbReference>
<evidence type="ECO:0000256" key="7">
    <source>
        <dbReference type="ARBA" id="ARBA00022989"/>
    </source>
</evidence>
<dbReference type="Pfam" id="PF00005">
    <property type="entry name" value="ABC_tran"/>
    <property type="match status" value="1"/>
</dbReference>
<dbReference type="EMBL" id="CAJPVJ010017474">
    <property type="protein sequence ID" value="CAG2176624.1"/>
    <property type="molecule type" value="Genomic_DNA"/>
</dbReference>
<dbReference type="InterPro" id="IPR003593">
    <property type="entry name" value="AAA+_ATPase"/>
</dbReference>
<keyword evidence="12" id="KW-1185">Reference proteome</keyword>
<feature type="transmembrane region" description="Helical" evidence="9">
    <location>
        <begin position="156"/>
        <end position="176"/>
    </location>
</feature>
<dbReference type="GO" id="GO:0005524">
    <property type="term" value="F:ATP binding"/>
    <property type="evidence" value="ECO:0007669"/>
    <property type="project" value="UniProtKB-KW"/>
</dbReference>
<feature type="non-terminal residue" evidence="11">
    <location>
        <position position="1"/>
    </location>
</feature>
<evidence type="ECO:0000256" key="8">
    <source>
        <dbReference type="ARBA" id="ARBA00023136"/>
    </source>
</evidence>
<evidence type="ECO:0000256" key="5">
    <source>
        <dbReference type="ARBA" id="ARBA00022741"/>
    </source>
</evidence>
<comment type="similarity">
    <text evidence="2">Belongs to the ABC transporter superfamily. ABCG family. Eye pigment precursor importer (TC 3.A.1.204) subfamily.</text>
</comment>
<dbReference type="SUPFAM" id="SSF52540">
    <property type="entry name" value="P-loop containing nucleoside triphosphate hydrolases"/>
    <property type="match status" value="2"/>
</dbReference>
<dbReference type="InterPro" id="IPR043926">
    <property type="entry name" value="ABCG_dom"/>
</dbReference>
<dbReference type="InterPro" id="IPR003439">
    <property type="entry name" value="ABC_transporter-like_ATP-bd"/>
</dbReference>
<evidence type="ECO:0000256" key="9">
    <source>
        <dbReference type="SAM" id="Phobius"/>
    </source>
</evidence>